<evidence type="ECO:0000313" key="10">
    <source>
        <dbReference type="EMBL" id="KAL2845523.1"/>
    </source>
</evidence>
<evidence type="ECO:0000256" key="4">
    <source>
        <dbReference type="ARBA" id="ARBA00022989"/>
    </source>
</evidence>
<keyword evidence="5" id="KW-0406">Ion transport</keyword>
<organism evidence="10 11">
    <name type="scientific">Aspergillus pseudoustus</name>
    <dbReference type="NCBI Taxonomy" id="1810923"/>
    <lineage>
        <taxon>Eukaryota</taxon>
        <taxon>Fungi</taxon>
        <taxon>Dikarya</taxon>
        <taxon>Ascomycota</taxon>
        <taxon>Pezizomycotina</taxon>
        <taxon>Eurotiomycetes</taxon>
        <taxon>Eurotiomycetidae</taxon>
        <taxon>Eurotiales</taxon>
        <taxon>Aspergillaceae</taxon>
        <taxon>Aspergillus</taxon>
        <taxon>Aspergillus subgen. Nidulantes</taxon>
    </lineage>
</organism>
<sequence length="735" mass="82070">MHLHMLPIIWTLVALLVHPGNCMGPGRRRHGFVGYGISMYNPPCAYACRASISNPLNCTITSDSDMHLHTRKRAHGHSDTAEDLPMGDGWMVEASPSPECYATNDAFLQSLGFCIHSHCTTESTSTLQKYWEMNVAGTMPGQPLPKMSLEDAFQVINGTPPAIANSSVILYSTGAVSDEAYMVEYRTLTTFERLETTHARYGLVLLLTGAFIPIGLSFARFIPFPASWTARFEATFITPPLVGARHNIPYLWNTTIMPTRGQALFIAYIIGINIILSAVGISSARDSSWFINREREIVSYVGNRAGVLSFANIPLLVLYSSRNNVLLWLTNWSHSTFLFLHRWIAFIAVLQACLHSAIYLQIYDVDFTHDAESQLPYWYWGIIGTLGMVVIVPASLLPIRQKFYELFLAWHIFFFLLAMIGCLLHIYFRFGWQWGYENWIYMAFAIWGFDRLMRILRFARHGIRTARITPVDGEYLKLEIPGVNAEGHIYLYFPTLTWRVWENHPFSVLADTVVDYSDAGDGGSSSSSSLEAKELGVAKDASTNIVTVNDTQMTTRPSTISPQSNHHRHRHGLTLYLRTHTGITSYLRGPRTTLPVLVESGYQPCSILSQKPSDAANIIAFAGGVGVTALTAPLLKHCGWHKLFWAVRSDALVKSVRESLGDDQFDRLGASVFTGQRMVIPRILAAEASRAKGIPVTVVVSGPAGMADEVRREVARLVREDPAVVMTFAEESFSW</sequence>
<feature type="chain" id="PRO_5045634830" evidence="8">
    <location>
        <begin position="23"/>
        <end position="735"/>
    </location>
</feature>
<dbReference type="PANTHER" id="PTHR32361">
    <property type="entry name" value="FERRIC/CUPRIC REDUCTASE TRANSMEMBRANE COMPONENT"/>
    <property type="match status" value="1"/>
</dbReference>
<evidence type="ECO:0000256" key="2">
    <source>
        <dbReference type="ARBA" id="ARBA00022448"/>
    </source>
</evidence>
<accession>A0ABR4JZL4</accession>
<feature type="domain" description="Ferric oxidoreductase" evidence="9">
    <location>
        <begin position="305"/>
        <end position="422"/>
    </location>
</feature>
<protein>
    <submittedName>
        <fullName evidence="10">Ferric reductase like transmembrane component-domain-containing protein</fullName>
    </submittedName>
</protein>
<feature type="transmembrane region" description="Helical" evidence="7">
    <location>
        <begin position="301"/>
        <end position="319"/>
    </location>
</feature>
<evidence type="ECO:0000259" key="9">
    <source>
        <dbReference type="Pfam" id="PF01794"/>
    </source>
</evidence>
<gene>
    <name evidence="10" type="ORF">BJY01DRAFT_263639</name>
</gene>
<keyword evidence="6 7" id="KW-0472">Membrane</keyword>
<dbReference type="EMBL" id="JBFXLU010000071">
    <property type="protein sequence ID" value="KAL2845523.1"/>
    <property type="molecule type" value="Genomic_DNA"/>
</dbReference>
<feature type="transmembrane region" description="Helical" evidence="7">
    <location>
        <begin position="263"/>
        <end position="281"/>
    </location>
</feature>
<evidence type="ECO:0000313" key="11">
    <source>
        <dbReference type="Proteomes" id="UP001610446"/>
    </source>
</evidence>
<feature type="transmembrane region" description="Helical" evidence="7">
    <location>
        <begin position="201"/>
        <end position="222"/>
    </location>
</feature>
<dbReference type="InterPro" id="IPR051410">
    <property type="entry name" value="Ferric/Cupric_Reductase"/>
</dbReference>
<keyword evidence="2" id="KW-0813">Transport</keyword>
<dbReference type="InterPro" id="IPR013130">
    <property type="entry name" value="Fe3_Rdtase_TM_dom"/>
</dbReference>
<dbReference type="InterPro" id="IPR039261">
    <property type="entry name" value="FNR_nucleotide-bd"/>
</dbReference>
<name>A0ABR4JZL4_9EURO</name>
<evidence type="ECO:0000256" key="7">
    <source>
        <dbReference type="SAM" id="Phobius"/>
    </source>
</evidence>
<evidence type="ECO:0000256" key="3">
    <source>
        <dbReference type="ARBA" id="ARBA00022692"/>
    </source>
</evidence>
<dbReference type="Pfam" id="PF01794">
    <property type="entry name" value="Ferric_reduct"/>
    <property type="match status" value="1"/>
</dbReference>
<evidence type="ECO:0000256" key="8">
    <source>
        <dbReference type="SAM" id="SignalP"/>
    </source>
</evidence>
<feature type="transmembrane region" description="Helical" evidence="7">
    <location>
        <begin position="377"/>
        <end position="399"/>
    </location>
</feature>
<feature type="transmembrane region" description="Helical" evidence="7">
    <location>
        <begin position="406"/>
        <end position="427"/>
    </location>
</feature>
<evidence type="ECO:0000256" key="1">
    <source>
        <dbReference type="ARBA" id="ARBA00004141"/>
    </source>
</evidence>
<proteinExistence type="predicted"/>
<feature type="transmembrane region" description="Helical" evidence="7">
    <location>
        <begin position="340"/>
        <end position="362"/>
    </location>
</feature>
<reference evidence="10 11" key="1">
    <citation type="submission" date="2024-07" db="EMBL/GenBank/DDBJ databases">
        <title>Section-level genome sequencing and comparative genomics of Aspergillus sections Usti and Cavernicolus.</title>
        <authorList>
            <consortium name="Lawrence Berkeley National Laboratory"/>
            <person name="Nybo J.L."/>
            <person name="Vesth T.C."/>
            <person name="Theobald S."/>
            <person name="Frisvad J.C."/>
            <person name="Larsen T.O."/>
            <person name="Kjaerboelling I."/>
            <person name="Rothschild-Mancinelli K."/>
            <person name="Lyhne E.K."/>
            <person name="Kogle M.E."/>
            <person name="Barry K."/>
            <person name="Clum A."/>
            <person name="Na H."/>
            <person name="Ledsgaard L."/>
            <person name="Lin J."/>
            <person name="Lipzen A."/>
            <person name="Kuo A."/>
            <person name="Riley R."/>
            <person name="Mondo S."/>
            <person name="Labutti K."/>
            <person name="Haridas S."/>
            <person name="Pangalinan J."/>
            <person name="Salamov A.A."/>
            <person name="Simmons B.A."/>
            <person name="Magnuson J.K."/>
            <person name="Chen J."/>
            <person name="Drula E."/>
            <person name="Henrissat B."/>
            <person name="Wiebenga A."/>
            <person name="Lubbers R.J."/>
            <person name="Gomes A.C."/>
            <person name="Makela M.R."/>
            <person name="Stajich J."/>
            <person name="Grigoriev I.V."/>
            <person name="Mortensen U.H."/>
            <person name="De Vries R.P."/>
            <person name="Baker S.E."/>
            <person name="Andersen M.R."/>
        </authorList>
    </citation>
    <scope>NUCLEOTIDE SEQUENCE [LARGE SCALE GENOMIC DNA]</scope>
    <source>
        <strain evidence="10 11">CBS 123904</strain>
    </source>
</reference>
<dbReference type="Proteomes" id="UP001610446">
    <property type="component" value="Unassembled WGS sequence"/>
</dbReference>
<comment type="subcellular location">
    <subcellularLocation>
        <location evidence="1">Membrane</location>
        <topology evidence="1">Multi-pass membrane protein</topology>
    </subcellularLocation>
</comment>
<dbReference type="CDD" id="cd06186">
    <property type="entry name" value="NOX_Duox_like_FAD_NADP"/>
    <property type="match status" value="1"/>
</dbReference>
<feature type="signal peptide" evidence="8">
    <location>
        <begin position="1"/>
        <end position="22"/>
    </location>
</feature>
<evidence type="ECO:0000256" key="5">
    <source>
        <dbReference type="ARBA" id="ARBA00023065"/>
    </source>
</evidence>
<keyword evidence="4 7" id="KW-1133">Transmembrane helix</keyword>
<comment type="caution">
    <text evidence="10">The sequence shown here is derived from an EMBL/GenBank/DDBJ whole genome shotgun (WGS) entry which is preliminary data.</text>
</comment>
<dbReference type="PANTHER" id="PTHR32361:SF9">
    <property type="entry name" value="FERRIC REDUCTASE TRANSMEMBRANE COMPONENT 3-RELATED"/>
    <property type="match status" value="1"/>
</dbReference>
<evidence type="ECO:0000256" key="6">
    <source>
        <dbReference type="ARBA" id="ARBA00023136"/>
    </source>
</evidence>
<keyword evidence="11" id="KW-1185">Reference proteome</keyword>
<dbReference type="Gene3D" id="3.40.50.80">
    <property type="entry name" value="Nucleotide-binding domain of ferredoxin-NADP reductase (FNR) module"/>
    <property type="match status" value="1"/>
</dbReference>
<keyword evidence="8" id="KW-0732">Signal</keyword>
<keyword evidence="3 7" id="KW-0812">Transmembrane</keyword>